<dbReference type="AlphaFoldDB" id="A0A5B6WNX7"/>
<feature type="compositionally biased region" description="Basic and acidic residues" evidence="1">
    <location>
        <begin position="364"/>
        <end position="375"/>
    </location>
</feature>
<keyword evidence="3" id="KW-1185">Reference proteome</keyword>
<sequence>MQNPPLAVGNLPYENPLFNEANNNLQDFPPPPPQLPANIPITCNERTLREYALPNLDIVQRSITRLAITTNNFEIKPAMIQMIQNNLQFRDTMTEDPNQHIKRFLHLSPKFITLQMLDNELDAHARSGLDAATGGALINRTYEDVYELIENMAVSSCQWPTKRHTYGQKQSTKPPERSNPNEHNEGTKKDIDDLLEELLEAINKLVLEEVAELAAEPEKELIKESATTKVPFPSQLEEKQMRDEDEFGCPDLLRNPVDQTIIYPVHEAVSKLNWRHTIYTVHRASEEANKGVEQMLTREDSYSSLILKESKLDDLTENWREQSSKVGLDDTLDARIRPNFLRICTKNNMRVPNYTPNMFGPTHPKQEEDEHESNE</sequence>
<feature type="region of interest" description="Disordered" evidence="1">
    <location>
        <begin position="353"/>
        <end position="375"/>
    </location>
</feature>
<name>A0A5B6WNX7_9ROSI</name>
<reference evidence="3" key="1">
    <citation type="journal article" date="2019" name="Plant Biotechnol. J.">
        <title>Genome sequencing of the Australian wild diploid species Gossypium australe highlights disease resistance and delayed gland morphogenesis.</title>
        <authorList>
            <person name="Cai Y."/>
            <person name="Cai X."/>
            <person name="Wang Q."/>
            <person name="Wang P."/>
            <person name="Zhang Y."/>
            <person name="Cai C."/>
            <person name="Xu Y."/>
            <person name="Wang K."/>
            <person name="Zhou Z."/>
            <person name="Wang C."/>
            <person name="Geng S."/>
            <person name="Li B."/>
            <person name="Dong Q."/>
            <person name="Hou Y."/>
            <person name="Wang H."/>
            <person name="Ai P."/>
            <person name="Liu Z."/>
            <person name="Yi F."/>
            <person name="Sun M."/>
            <person name="An G."/>
            <person name="Cheng J."/>
            <person name="Zhang Y."/>
            <person name="Shi Q."/>
            <person name="Xie Y."/>
            <person name="Shi X."/>
            <person name="Chang Y."/>
            <person name="Huang F."/>
            <person name="Chen Y."/>
            <person name="Hong S."/>
            <person name="Mi L."/>
            <person name="Sun Q."/>
            <person name="Zhang L."/>
            <person name="Zhou B."/>
            <person name="Peng R."/>
            <person name="Zhang X."/>
            <person name="Liu F."/>
        </authorList>
    </citation>
    <scope>NUCLEOTIDE SEQUENCE [LARGE SCALE GENOMIC DNA]</scope>
    <source>
        <strain evidence="3">cv. PA1801</strain>
    </source>
</reference>
<accession>A0A5B6WNX7</accession>
<organism evidence="2 3">
    <name type="scientific">Gossypium australe</name>
    <dbReference type="NCBI Taxonomy" id="47621"/>
    <lineage>
        <taxon>Eukaryota</taxon>
        <taxon>Viridiplantae</taxon>
        <taxon>Streptophyta</taxon>
        <taxon>Embryophyta</taxon>
        <taxon>Tracheophyta</taxon>
        <taxon>Spermatophyta</taxon>
        <taxon>Magnoliopsida</taxon>
        <taxon>eudicotyledons</taxon>
        <taxon>Gunneridae</taxon>
        <taxon>Pentapetalae</taxon>
        <taxon>rosids</taxon>
        <taxon>malvids</taxon>
        <taxon>Malvales</taxon>
        <taxon>Malvaceae</taxon>
        <taxon>Malvoideae</taxon>
        <taxon>Gossypium</taxon>
    </lineage>
</organism>
<evidence type="ECO:0000313" key="3">
    <source>
        <dbReference type="Proteomes" id="UP000325315"/>
    </source>
</evidence>
<comment type="caution">
    <text evidence="2">The sequence shown here is derived from an EMBL/GenBank/DDBJ whole genome shotgun (WGS) entry which is preliminary data.</text>
</comment>
<feature type="compositionally biased region" description="Basic and acidic residues" evidence="1">
    <location>
        <begin position="174"/>
        <end position="188"/>
    </location>
</feature>
<dbReference type="Proteomes" id="UP000325315">
    <property type="component" value="Unassembled WGS sequence"/>
</dbReference>
<evidence type="ECO:0000256" key="1">
    <source>
        <dbReference type="SAM" id="MobiDB-lite"/>
    </source>
</evidence>
<protein>
    <submittedName>
        <fullName evidence="2">Integrase-like protein</fullName>
    </submittedName>
</protein>
<dbReference type="EMBL" id="SMMG02000002">
    <property type="protein sequence ID" value="KAA3483571.1"/>
    <property type="molecule type" value="Genomic_DNA"/>
</dbReference>
<evidence type="ECO:0000313" key="2">
    <source>
        <dbReference type="EMBL" id="KAA3483571.1"/>
    </source>
</evidence>
<dbReference type="OrthoDB" id="1305902at2759"/>
<gene>
    <name evidence="2" type="ORF">EPI10_005730</name>
</gene>
<proteinExistence type="predicted"/>
<feature type="region of interest" description="Disordered" evidence="1">
    <location>
        <begin position="161"/>
        <end position="188"/>
    </location>
</feature>